<evidence type="ECO:0000256" key="1">
    <source>
        <dbReference type="SAM" id="MobiDB-lite"/>
    </source>
</evidence>
<dbReference type="OrthoDB" id="10250354at2759"/>
<dbReference type="Pfam" id="PF00226">
    <property type="entry name" value="DnaJ"/>
    <property type="match status" value="1"/>
</dbReference>
<dbReference type="InterPro" id="IPR001623">
    <property type="entry name" value="DnaJ_domain"/>
</dbReference>
<dbReference type="AlphaFoldDB" id="A0A1Y1I3Q2"/>
<evidence type="ECO:0000313" key="4">
    <source>
        <dbReference type="Proteomes" id="UP000054558"/>
    </source>
</evidence>
<feature type="domain" description="J" evidence="2">
    <location>
        <begin position="18"/>
        <end position="86"/>
    </location>
</feature>
<protein>
    <submittedName>
        <fullName evidence="3">Chaperone DnaJ-domain superfamily protein</fullName>
    </submittedName>
</protein>
<reference evidence="3 4" key="1">
    <citation type="journal article" date="2014" name="Nat. Commun.">
        <title>Klebsormidium flaccidum genome reveals primary factors for plant terrestrial adaptation.</title>
        <authorList>
            <person name="Hori K."/>
            <person name="Maruyama F."/>
            <person name="Fujisawa T."/>
            <person name="Togashi T."/>
            <person name="Yamamoto N."/>
            <person name="Seo M."/>
            <person name="Sato S."/>
            <person name="Yamada T."/>
            <person name="Mori H."/>
            <person name="Tajima N."/>
            <person name="Moriyama T."/>
            <person name="Ikeuchi M."/>
            <person name="Watanabe M."/>
            <person name="Wada H."/>
            <person name="Kobayashi K."/>
            <person name="Saito M."/>
            <person name="Masuda T."/>
            <person name="Sasaki-Sekimoto Y."/>
            <person name="Mashiguchi K."/>
            <person name="Awai K."/>
            <person name="Shimojima M."/>
            <person name="Masuda S."/>
            <person name="Iwai M."/>
            <person name="Nobusawa T."/>
            <person name="Narise T."/>
            <person name="Kondo S."/>
            <person name="Saito H."/>
            <person name="Sato R."/>
            <person name="Murakawa M."/>
            <person name="Ihara Y."/>
            <person name="Oshima-Yamada Y."/>
            <person name="Ohtaka K."/>
            <person name="Satoh M."/>
            <person name="Sonobe K."/>
            <person name="Ishii M."/>
            <person name="Ohtani R."/>
            <person name="Kanamori-Sato M."/>
            <person name="Honoki R."/>
            <person name="Miyazaki D."/>
            <person name="Mochizuki H."/>
            <person name="Umetsu J."/>
            <person name="Higashi K."/>
            <person name="Shibata D."/>
            <person name="Kamiya Y."/>
            <person name="Sato N."/>
            <person name="Nakamura Y."/>
            <person name="Tabata S."/>
            <person name="Ida S."/>
            <person name="Kurokawa K."/>
            <person name="Ohta H."/>
        </authorList>
    </citation>
    <scope>NUCLEOTIDE SEQUENCE [LARGE SCALE GENOMIC DNA]</scope>
    <source>
        <strain evidence="3 4">NIES-2285</strain>
    </source>
</reference>
<dbReference type="PANTHER" id="PTHR44743:SF10">
    <property type="entry name" value="J DOMAIN-CONTAINING PROTEIN"/>
    <property type="match status" value="1"/>
</dbReference>
<evidence type="ECO:0000259" key="2">
    <source>
        <dbReference type="PROSITE" id="PS50076"/>
    </source>
</evidence>
<dbReference type="Proteomes" id="UP000054558">
    <property type="component" value="Unassembled WGS sequence"/>
</dbReference>
<dbReference type="PRINTS" id="PR00625">
    <property type="entry name" value="JDOMAIN"/>
</dbReference>
<feature type="region of interest" description="Disordered" evidence="1">
    <location>
        <begin position="297"/>
        <end position="320"/>
    </location>
</feature>
<dbReference type="CDD" id="cd06257">
    <property type="entry name" value="DnaJ"/>
    <property type="match status" value="1"/>
</dbReference>
<accession>A0A1Y1I3Q2</accession>
<dbReference type="InterPro" id="IPR036869">
    <property type="entry name" value="J_dom_sf"/>
</dbReference>
<sequence>MSCRGPSETGLPPHKPKCLYEVLGLSKNASVHDIRVAYKTLAKKWHPDRCQAKERVELAKQKFQRISEAYAVLVDPKKREKYDRGELDHNKEPIDVEEFLNELRTLMLMHGKTFPEGIKASTIHNIPGTNVPDFNEIRTKLMADPVLQAQHRRELELEAQQGLQGNGCGFMPVANAGGAMQSLGGQEDVEMEAVPAGGGAVDHWDAFMEDSVEVLGKNWFRCTLCTGPRVPVVVYPCRKMMRTHFEQEHLCDFLSFVAEVFPEEGGTDPCEEFKKMLDGMNVSENDWKVCQMIDQSARQAPPPHRPNGYTHGTHGPGRMQASPQVPYSLSFTDLAGIDASPPVPLMQRTFTMQRSMPNPPTESLCPDWMGQVLQQAGGLGQWDSATSSSSSPSSSFYPSPGAQDVGFGGGFAGFTMGGEFGGFPNGGAAASGGNAGGRPPLSGGAAVKGGKSSGSSCILSRKWGKR</sequence>
<name>A0A1Y1I3Q2_KLENI</name>
<feature type="compositionally biased region" description="Low complexity" evidence="1">
    <location>
        <begin position="442"/>
        <end position="456"/>
    </location>
</feature>
<dbReference type="PANTHER" id="PTHR44743">
    <property type="entry name" value="PUTATIVE, EXPRESSED-RELATED"/>
    <property type="match status" value="1"/>
</dbReference>
<dbReference type="PROSITE" id="PS50076">
    <property type="entry name" value="DNAJ_2"/>
    <property type="match status" value="1"/>
</dbReference>
<dbReference type="SMART" id="SM00271">
    <property type="entry name" value="DnaJ"/>
    <property type="match status" value="1"/>
</dbReference>
<dbReference type="InterPro" id="IPR018253">
    <property type="entry name" value="DnaJ_domain_CS"/>
</dbReference>
<feature type="compositionally biased region" description="Low complexity" evidence="1">
    <location>
        <begin position="387"/>
        <end position="400"/>
    </location>
</feature>
<dbReference type="EMBL" id="DF237122">
    <property type="protein sequence ID" value="GAQ84039.1"/>
    <property type="molecule type" value="Genomic_DNA"/>
</dbReference>
<feature type="compositionally biased region" description="Gly residues" evidence="1">
    <location>
        <begin position="427"/>
        <end position="436"/>
    </location>
</feature>
<dbReference type="STRING" id="105231.A0A1Y1I3Q2"/>
<dbReference type="PROSITE" id="PS00636">
    <property type="entry name" value="DNAJ_1"/>
    <property type="match status" value="1"/>
</dbReference>
<organism evidence="3 4">
    <name type="scientific">Klebsormidium nitens</name>
    <name type="common">Green alga</name>
    <name type="synonym">Ulothrix nitens</name>
    <dbReference type="NCBI Taxonomy" id="105231"/>
    <lineage>
        <taxon>Eukaryota</taxon>
        <taxon>Viridiplantae</taxon>
        <taxon>Streptophyta</taxon>
        <taxon>Klebsormidiophyceae</taxon>
        <taxon>Klebsormidiales</taxon>
        <taxon>Klebsormidiaceae</taxon>
        <taxon>Klebsormidium</taxon>
    </lineage>
</organism>
<dbReference type="Gene3D" id="1.10.287.110">
    <property type="entry name" value="DnaJ domain"/>
    <property type="match status" value="1"/>
</dbReference>
<evidence type="ECO:0000313" key="3">
    <source>
        <dbReference type="EMBL" id="GAQ84039.1"/>
    </source>
</evidence>
<keyword evidence="4" id="KW-1185">Reference proteome</keyword>
<gene>
    <name evidence="3" type="ORF">KFL_001730320</name>
</gene>
<feature type="region of interest" description="Disordered" evidence="1">
    <location>
        <begin position="427"/>
        <end position="466"/>
    </location>
</feature>
<dbReference type="SUPFAM" id="SSF46565">
    <property type="entry name" value="Chaperone J-domain"/>
    <property type="match status" value="1"/>
</dbReference>
<proteinExistence type="predicted"/>
<feature type="region of interest" description="Disordered" evidence="1">
    <location>
        <begin position="377"/>
        <end position="401"/>
    </location>
</feature>